<feature type="region of interest" description="Disordered" evidence="1">
    <location>
        <begin position="230"/>
        <end position="282"/>
    </location>
</feature>
<feature type="compositionally biased region" description="Basic and acidic residues" evidence="1">
    <location>
        <begin position="231"/>
        <end position="263"/>
    </location>
</feature>
<feature type="compositionally biased region" description="Polar residues" evidence="1">
    <location>
        <begin position="375"/>
        <end position="384"/>
    </location>
</feature>
<proteinExistence type="predicted"/>
<dbReference type="Proteomes" id="UP000076842">
    <property type="component" value="Unassembled WGS sequence"/>
</dbReference>
<evidence type="ECO:0000256" key="1">
    <source>
        <dbReference type="SAM" id="MobiDB-lite"/>
    </source>
</evidence>
<feature type="compositionally biased region" description="Basic and acidic residues" evidence="1">
    <location>
        <begin position="728"/>
        <end position="738"/>
    </location>
</feature>
<feature type="compositionally biased region" description="Low complexity" evidence="1">
    <location>
        <begin position="578"/>
        <end position="597"/>
    </location>
</feature>
<feature type="region of interest" description="Disordered" evidence="1">
    <location>
        <begin position="707"/>
        <end position="743"/>
    </location>
</feature>
<keyword evidence="3" id="KW-1185">Reference proteome</keyword>
<sequence length="822" mass="90530">MSAPMTRNLGRLLKQLNRLVEATPSLTNGNETAVAPSEYQFTLPLNFLPVERMSAASLTHCPLYENLEPLSLEQFDKEFWQMKVYAAANAAHETEEDRSKAVCCALGLLYAVFDEESVCTMDSAFNQIAMGFLNSAVAFIRQGSTRLKDCLPDIVNIPCHIREEHIECYEYSEAQMMDETRGHIRAVKSRVLKTSSKRTPIRHDLPTQDQSDSGAEAVETIRQGVRFGAMTKEHDGGPDLQKEYSERKRKGKAVDLTELERVASPELDGQVADPPNVDDTEEETLSSMVSGEYLDDRRAAETIALSPLQTMTNRENIDETSVQLGGHSLSTVHAGSEASAAQQASVRDLLSIIDGEKERSVESRIDSTDTDVEKTAQNNEQPSISIDDRPSLSPPSWDMHAMPTWPNILEGPSACHGSRSGPPLPWDPISTSTASVDDYNQANVISDDGRTGEDDTGDVSGWNDDDNAFNESGWPANHVGSTPQRDPLSTEVGEGHAISLSTPNRGLSSSGRSDLPLQLEGTVGSLDAVSSDVAEERAHGELSSSTGSRKRTRSERSDTETDGALEDKILPRKDPYRSHTPSSDSQSASTASESQVQSIANKPLENYYVAVESHPRKQHMYYKRGVFTGRTIISLQIVKSEAGLRAWTAKDGRNIGERIVPKDVPLSQLSAKIVSAPQTTHAKGILAEESKEYEMCDKPRKGKKRAVPYKIYDDVDGNPQEGEPLQSDEEHNGERDVEMESDEDEDVIRYLPGEGAPCTSWSVAEVRQLKLDLLGLTPSVRLCRADKAVQRRKLSRANERQGIGRDPSKDRFCKKTTKKANK</sequence>
<feature type="region of interest" description="Disordered" evidence="1">
    <location>
        <begin position="359"/>
        <end position="394"/>
    </location>
</feature>
<feature type="compositionally biased region" description="Basic and acidic residues" evidence="1">
    <location>
        <begin position="796"/>
        <end position="813"/>
    </location>
</feature>
<gene>
    <name evidence="2" type="ORF">CALCODRAFT_546488</name>
</gene>
<feature type="region of interest" description="Disordered" evidence="1">
    <location>
        <begin position="791"/>
        <end position="822"/>
    </location>
</feature>
<feature type="region of interest" description="Disordered" evidence="1">
    <location>
        <begin position="195"/>
        <end position="215"/>
    </location>
</feature>
<feature type="region of interest" description="Disordered" evidence="1">
    <location>
        <begin position="411"/>
        <end position="518"/>
    </location>
</feature>
<feature type="compositionally biased region" description="Basic and acidic residues" evidence="1">
    <location>
        <begin position="554"/>
        <end position="577"/>
    </location>
</feature>
<dbReference type="AlphaFoldDB" id="A0A165EN10"/>
<dbReference type="EMBL" id="KV423999">
    <property type="protein sequence ID" value="KZT55188.1"/>
    <property type="molecule type" value="Genomic_DNA"/>
</dbReference>
<accession>A0A165EN10</accession>
<feature type="compositionally biased region" description="Basic and acidic residues" evidence="1">
    <location>
        <begin position="359"/>
        <end position="374"/>
    </location>
</feature>
<feature type="compositionally biased region" description="Polar residues" evidence="1">
    <location>
        <begin position="429"/>
        <end position="444"/>
    </location>
</feature>
<evidence type="ECO:0000313" key="3">
    <source>
        <dbReference type="Proteomes" id="UP000076842"/>
    </source>
</evidence>
<organism evidence="2 3">
    <name type="scientific">Calocera cornea HHB12733</name>
    <dbReference type="NCBI Taxonomy" id="1353952"/>
    <lineage>
        <taxon>Eukaryota</taxon>
        <taxon>Fungi</taxon>
        <taxon>Dikarya</taxon>
        <taxon>Basidiomycota</taxon>
        <taxon>Agaricomycotina</taxon>
        <taxon>Dacrymycetes</taxon>
        <taxon>Dacrymycetales</taxon>
        <taxon>Dacrymycetaceae</taxon>
        <taxon>Calocera</taxon>
    </lineage>
</organism>
<reference evidence="2 3" key="1">
    <citation type="journal article" date="2016" name="Mol. Biol. Evol.">
        <title>Comparative Genomics of Early-Diverging Mushroom-Forming Fungi Provides Insights into the Origins of Lignocellulose Decay Capabilities.</title>
        <authorList>
            <person name="Nagy L.G."/>
            <person name="Riley R."/>
            <person name="Tritt A."/>
            <person name="Adam C."/>
            <person name="Daum C."/>
            <person name="Floudas D."/>
            <person name="Sun H."/>
            <person name="Yadav J.S."/>
            <person name="Pangilinan J."/>
            <person name="Larsson K.H."/>
            <person name="Matsuura K."/>
            <person name="Barry K."/>
            <person name="Labutti K."/>
            <person name="Kuo R."/>
            <person name="Ohm R.A."/>
            <person name="Bhattacharya S.S."/>
            <person name="Shirouzu T."/>
            <person name="Yoshinaga Y."/>
            <person name="Martin F.M."/>
            <person name="Grigoriev I.V."/>
            <person name="Hibbett D.S."/>
        </authorList>
    </citation>
    <scope>NUCLEOTIDE SEQUENCE [LARGE SCALE GENOMIC DNA]</scope>
    <source>
        <strain evidence="2 3">HHB12733</strain>
    </source>
</reference>
<feature type="compositionally biased region" description="Polar residues" evidence="1">
    <location>
        <begin position="499"/>
        <end position="512"/>
    </location>
</feature>
<evidence type="ECO:0000313" key="2">
    <source>
        <dbReference type="EMBL" id="KZT55188.1"/>
    </source>
</evidence>
<protein>
    <submittedName>
        <fullName evidence="2">Uncharacterized protein</fullName>
    </submittedName>
</protein>
<name>A0A165EN10_9BASI</name>
<dbReference type="InParanoid" id="A0A165EN10"/>
<feature type="region of interest" description="Disordered" evidence="1">
    <location>
        <begin position="532"/>
        <end position="597"/>
    </location>
</feature>